<dbReference type="InterPro" id="IPR029016">
    <property type="entry name" value="GAF-like_dom_sf"/>
</dbReference>
<dbReference type="InterPro" id="IPR016132">
    <property type="entry name" value="Phyto_chromo_attachment"/>
</dbReference>
<comment type="caution">
    <text evidence="12">The sequence shown here is derived from an EMBL/GenBank/DDBJ whole genome shotgun (WGS) entry which is preliminary data.</text>
</comment>
<keyword evidence="6" id="KW-0418">Kinase</keyword>
<feature type="domain" description="PAC" evidence="11">
    <location>
        <begin position="98"/>
        <end position="151"/>
    </location>
</feature>
<evidence type="ECO:0000259" key="11">
    <source>
        <dbReference type="PROSITE" id="PS50113"/>
    </source>
</evidence>
<evidence type="ECO:0000259" key="10">
    <source>
        <dbReference type="PROSITE" id="PS50110"/>
    </source>
</evidence>
<dbReference type="SUPFAM" id="SSF55874">
    <property type="entry name" value="ATPase domain of HSP90 chaperone/DNA topoisomerase II/histidine kinase"/>
    <property type="match status" value="1"/>
</dbReference>
<dbReference type="Gene3D" id="3.30.565.10">
    <property type="entry name" value="Histidine kinase-like ATPase, C-terminal domain"/>
    <property type="match status" value="1"/>
</dbReference>
<dbReference type="CDD" id="cd00130">
    <property type="entry name" value="PAS"/>
    <property type="match status" value="1"/>
</dbReference>
<dbReference type="PROSITE" id="PS50109">
    <property type="entry name" value="HIS_KIN"/>
    <property type="match status" value="1"/>
</dbReference>
<dbReference type="InterPro" id="IPR035965">
    <property type="entry name" value="PAS-like_dom_sf"/>
</dbReference>
<evidence type="ECO:0000259" key="8">
    <source>
        <dbReference type="PROSITE" id="PS50046"/>
    </source>
</evidence>
<dbReference type="Gene3D" id="1.10.287.130">
    <property type="match status" value="1"/>
</dbReference>
<dbReference type="CDD" id="cd00082">
    <property type="entry name" value="HisKA"/>
    <property type="match status" value="1"/>
</dbReference>
<evidence type="ECO:0000256" key="1">
    <source>
        <dbReference type="ARBA" id="ARBA00000085"/>
    </source>
</evidence>
<dbReference type="Pfam" id="PF00512">
    <property type="entry name" value="HisKA"/>
    <property type="match status" value="1"/>
</dbReference>
<keyword evidence="13" id="KW-1185">Reference proteome</keyword>
<organism evidence="12 13">
    <name type="scientific">Dyella jejuensis</name>
    <dbReference type="NCBI Taxonomy" id="1432009"/>
    <lineage>
        <taxon>Bacteria</taxon>
        <taxon>Pseudomonadati</taxon>
        <taxon>Pseudomonadota</taxon>
        <taxon>Gammaproteobacteria</taxon>
        <taxon>Lysobacterales</taxon>
        <taxon>Rhodanobacteraceae</taxon>
        <taxon>Dyella</taxon>
    </lineage>
</organism>
<sequence length="1096" mass="120150">MGQRIRAFDWSDTGLGPLGEWPQSLKSVTALLLLSPVPIVLLWGEKGIMIYNDAYSGFAGGRHPGLLGSEVRKGWPEVADFNDNVMKVGLAGGTLAYKDQELTLHRHGRPEQVWMNLDYSPVLDESGRPAGVIAIVVETTEHVLAVRHMQAERSRLARLFEQAPGMMAMVRGTGHVFELANHAFMQLIGDRHVLGRPLREALPDVARQGFVQLLDRVYASGTAFVGTATKVSLQRELGAQEEWRVLDFVCQPMLDAGGQVSGIFIEGHDITERSAAEALVQSSEERFRVLVNATSDVVYRMDPDWTRLQYLEGKGFISDTISPRNDWLDAYVDAEDQPAVSAAIRRAIADKSIFQLEHRVRRVDGSPGWMLSRAIPLLDEHGRIVEWFGTASDITARRQAEESLRQNEARLRFLDAFANETARASKADEILGITTRMLGRHLRAAICAYADVAPDGDLVTVRGDWTATGSSSIVGRYSLASFGEVTVQQLRAGRPLVLDDISGELAPEVAARYRQLGIAATVSMPLIKQGQLTALMAVHDKVPREWQPHELALVIEVTERSWAHIERVRSEEAVRQGAQRFRQELEAKVAERTAALERSEANIRTIFESSHLYQGLMSVDGVLRYANATALAGIEAELADVVGRPFWETPWFTGTPGMPERVRAAVARVAAGDTENLSLALQLPTGLRLFDFSLRPVKDENGEVVAMVPEAVEKTARVKAEQALQQVQKMEALGNLTGGIAHDFNNLLMAVLGSLEMLRRRMPEDPPLLRLLDIAKAGADRGASLTRRMLAFARRQDLKPERIDPRRLIEGMTELLQRSLGATIRVETRFPKELPAVEADANQLESALLNLAVNARDAMHGEGSIVIEMREESVASSDGGLKPGRYVCLSVTDFGEGMDEATLKRATEPFFTTKGVGKGTGLGLSMVHGLAEQSGGVLRMRSEPGSGTTAEIWLPALPDATPVAINPVEYVPEARRSAMPSAAVLVVDDDDLVLMNTVEMLEDLGYQVIPARSGRQALGMLQHTPFDLLITDHAMPHMTGAQLVAEVRKLRPALPIILATGYAELPPGLHAALPRLSKPFSQAMLADAVAKVIDQR</sequence>
<keyword evidence="4 7" id="KW-0597">Phosphoprotein</keyword>
<comment type="similarity">
    <text evidence="2">In the N-terminal section; belongs to the phytochrome family.</text>
</comment>
<dbReference type="InterPro" id="IPR013656">
    <property type="entry name" value="PAS_4"/>
</dbReference>
<dbReference type="InterPro" id="IPR003018">
    <property type="entry name" value="GAF"/>
</dbReference>
<evidence type="ECO:0000256" key="5">
    <source>
        <dbReference type="ARBA" id="ARBA00022679"/>
    </source>
</evidence>
<dbReference type="SMART" id="SM00065">
    <property type="entry name" value="GAF"/>
    <property type="match status" value="1"/>
</dbReference>
<dbReference type="Pfam" id="PF02518">
    <property type="entry name" value="HATPase_c"/>
    <property type="match status" value="1"/>
</dbReference>
<dbReference type="Pfam" id="PF08448">
    <property type="entry name" value="PAS_4"/>
    <property type="match status" value="4"/>
</dbReference>
<evidence type="ECO:0000259" key="9">
    <source>
        <dbReference type="PROSITE" id="PS50109"/>
    </source>
</evidence>
<evidence type="ECO:0000256" key="4">
    <source>
        <dbReference type="ARBA" id="ARBA00022553"/>
    </source>
</evidence>
<dbReference type="SMART" id="SM00448">
    <property type="entry name" value="REC"/>
    <property type="match status" value="1"/>
</dbReference>
<dbReference type="SUPFAM" id="SSF47384">
    <property type="entry name" value="Homodimeric domain of signal transducing histidine kinase"/>
    <property type="match status" value="1"/>
</dbReference>
<feature type="modified residue" description="4-aspartylphosphate" evidence="7">
    <location>
        <position position="1032"/>
    </location>
</feature>
<evidence type="ECO:0000313" key="12">
    <source>
        <dbReference type="EMBL" id="MFK2900670.1"/>
    </source>
</evidence>
<feature type="domain" description="PAC" evidence="11">
    <location>
        <begin position="354"/>
        <end position="406"/>
    </location>
</feature>
<dbReference type="PROSITE" id="PS50113">
    <property type="entry name" value="PAC"/>
    <property type="match status" value="2"/>
</dbReference>
<dbReference type="Gene3D" id="3.40.50.2300">
    <property type="match status" value="1"/>
</dbReference>
<dbReference type="PRINTS" id="PR00344">
    <property type="entry name" value="BCTRLSENSOR"/>
</dbReference>
<dbReference type="Pfam" id="PF01590">
    <property type="entry name" value="GAF"/>
    <property type="match status" value="1"/>
</dbReference>
<feature type="domain" description="Histidine kinase" evidence="9">
    <location>
        <begin position="739"/>
        <end position="958"/>
    </location>
</feature>
<protein>
    <recommendedName>
        <fullName evidence="3">histidine kinase</fullName>
        <ecNumber evidence="3">2.7.13.3</ecNumber>
    </recommendedName>
</protein>
<dbReference type="SMART" id="SM00387">
    <property type="entry name" value="HATPase_c"/>
    <property type="match status" value="1"/>
</dbReference>
<dbReference type="PROSITE" id="PS50046">
    <property type="entry name" value="PHYTOCHROME_2"/>
    <property type="match status" value="1"/>
</dbReference>
<dbReference type="Gene3D" id="3.30.450.40">
    <property type="match status" value="1"/>
</dbReference>
<dbReference type="SUPFAM" id="SSF55781">
    <property type="entry name" value="GAF domain-like"/>
    <property type="match status" value="1"/>
</dbReference>
<dbReference type="NCBIfam" id="TIGR00229">
    <property type="entry name" value="sensory_box"/>
    <property type="match status" value="1"/>
</dbReference>
<dbReference type="InterPro" id="IPR003661">
    <property type="entry name" value="HisK_dim/P_dom"/>
</dbReference>
<dbReference type="InterPro" id="IPR036890">
    <property type="entry name" value="HATPase_C_sf"/>
</dbReference>
<evidence type="ECO:0000256" key="3">
    <source>
        <dbReference type="ARBA" id="ARBA00012438"/>
    </source>
</evidence>
<evidence type="ECO:0000256" key="7">
    <source>
        <dbReference type="PROSITE-ProRule" id="PRU00169"/>
    </source>
</evidence>
<dbReference type="PROSITE" id="PS50110">
    <property type="entry name" value="RESPONSE_REGULATORY"/>
    <property type="match status" value="1"/>
</dbReference>
<dbReference type="InterPro" id="IPR011006">
    <property type="entry name" value="CheY-like_superfamily"/>
</dbReference>
<dbReference type="SUPFAM" id="SSF55785">
    <property type="entry name" value="PYP-like sensor domain (PAS domain)"/>
    <property type="match status" value="4"/>
</dbReference>
<reference evidence="12 13" key="1">
    <citation type="submission" date="2020-10" db="EMBL/GenBank/DDBJ databases">
        <title>Phylogeny of dyella-like bacteria.</title>
        <authorList>
            <person name="Fu J."/>
        </authorList>
    </citation>
    <scope>NUCLEOTIDE SEQUENCE [LARGE SCALE GENOMIC DNA]</scope>
    <source>
        <strain evidence="12 13">JP1</strain>
    </source>
</reference>
<accession>A0ABW8JK65</accession>
<evidence type="ECO:0000256" key="2">
    <source>
        <dbReference type="ARBA" id="ARBA00006402"/>
    </source>
</evidence>
<dbReference type="SMART" id="SM00086">
    <property type="entry name" value="PAC"/>
    <property type="match status" value="3"/>
</dbReference>
<dbReference type="PANTHER" id="PTHR43065">
    <property type="entry name" value="SENSOR HISTIDINE KINASE"/>
    <property type="match status" value="1"/>
</dbReference>
<dbReference type="Gene3D" id="3.30.450.20">
    <property type="entry name" value="PAS domain"/>
    <property type="match status" value="4"/>
</dbReference>
<feature type="domain" description="Phytochrome chromophore attachment site" evidence="8">
    <location>
        <begin position="514"/>
        <end position="560"/>
    </location>
</feature>
<feature type="domain" description="Response regulatory" evidence="10">
    <location>
        <begin position="983"/>
        <end position="1093"/>
    </location>
</feature>
<proteinExistence type="inferred from homology"/>
<dbReference type="InterPro" id="IPR000700">
    <property type="entry name" value="PAS-assoc_C"/>
</dbReference>
<dbReference type="Proteomes" id="UP001620461">
    <property type="component" value="Unassembled WGS sequence"/>
</dbReference>
<keyword evidence="5" id="KW-0808">Transferase</keyword>
<dbReference type="InterPro" id="IPR001610">
    <property type="entry name" value="PAC"/>
</dbReference>
<dbReference type="InterPro" id="IPR003594">
    <property type="entry name" value="HATPase_dom"/>
</dbReference>
<dbReference type="Pfam" id="PF00072">
    <property type="entry name" value="Response_reg"/>
    <property type="match status" value="1"/>
</dbReference>
<comment type="catalytic activity">
    <reaction evidence="1">
        <text>ATP + protein L-histidine = ADP + protein N-phospho-L-histidine.</text>
        <dbReference type="EC" id="2.7.13.3"/>
    </reaction>
</comment>
<dbReference type="EC" id="2.7.13.3" evidence="3"/>
<dbReference type="InterPro" id="IPR005467">
    <property type="entry name" value="His_kinase_dom"/>
</dbReference>
<gene>
    <name evidence="12" type="ORF">ISP15_10005</name>
</gene>
<dbReference type="EMBL" id="JADIKJ010000010">
    <property type="protein sequence ID" value="MFK2900670.1"/>
    <property type="molecule type" value="Genomic_DNA"/>
</dbReference>
<dbReference type="PANTHER" id="PTHR43065:SF49">
    <property type="entry name" value="HISTIDINE KINASE"/>
    <property type="match status" value="1"/>
</dbReference>
<evidence type="ECO:0000313" key="13">
    <source>
        <dbReference type="Proteomes" id="UP001620461"/>
    </source>
</evidence>
<dbReference type="InterPro" id="IPR000014">
    <property type="entry name" value="PAS"/>
</dbReference>
<dbReference type="RefSeq" id="WP_404547157.1">
    <property type="nucleotide sequence ID" value="NZ_JADIKJ010000010.1"/>
</dbReference>
<dbReference type="InterPro" id="IPR004358">
    <property type="entry name" value="Sig_transdc_His_kin-like_C"/>
</dbReference>
<dbReference type="InterPro" id="IPR036097">
    <property type="entry name" value="HisK_dim/P_sf"/>
</dbReference>
<dbReference type="SUPFAM" id="SSF52172">
    <property type="entry name" value="CheY-like"/>
    <property type="match status" value="1"/>
</dbReference>
<evidence type="ECO:0000256" key="6">
    <source>
        <dbReference type="ARBA" id="ARBA00022777"/>
    </source>
</evidence>
<name>A0ABW8JK65_9GAMM</name>
<dbReference type="InterPro" id="IPR001789">
    <property type="entry name" value="Sig_transdc_resp-reg_receiver"/>
</dbReference>
<dbReference type="SMART" id="SM00388">
    <property type="entry name" value="HisKA"/>
    <property type="match status" value="1"/>
</dbReference>